<name>A0A0M2JT79_9MYCO</name>
<dbReference type="Proteomes" id="UP000034150">
    <property type="component" value="Unassembled WGS sequence"/>
</dbReference>
<proteinExistence type="predicted"/>
<feature type="region of interest" description="Disordered" evidence="1">
    <location>
        <begin position="73"/>
        <end position="114"/>
    </location>
</feature>
<feature type="chain" id="PRO_5039023791" evidence="2">
    <location>
        <begin position="21"/>
        <end position="114"/>
    </location>
</feature>
<accession>A0A0M2JT79</accession>
<dbReference type="OrthoDB" id="4641835at2"/>
<sequence length="114" mass="11422">MRSVKIIGASGLALASFAVAPTVSAPTAAAGCVKSSGITVCDQDDAGKTGPVVPYPCDLDWYCYDGSTWDLGIDVAPSPPPDRPDIGRPGRPDVGRPGTPGNRPGGGGGDGGRR</sequence>
<dbReference type="EMBL" id="LAUZ02000005">
    <property type="protein sequence ID" value="KKF00227.1"/>
    <property type="molecule type" value="Genomic_DNA"/>
</dbReference>
<evidence type="ECO:0000313" key="3">
    <source>
        <dbReference type="EMBL" id="KKF00227.1"/>
    </source>
</evidence>
<dbReference type="PATRIC" id="fig|1807.13.peg.777"/>
<organism evidence="3 4">
    <name type="scientific">Mycolicibacterium obuense</name>
    <dbReference type="NCBI Taxonomy" id="1807"/>
    <lineage>
        <taxon>Bacteria</taxon>
        <taxon>Bacillati</taxon>
        <taxon>Actinomycetota</taxon>
        <taxon>Actinomycetes</taxon>
        <taxon>Mycobacteriales</taxon>
        <taxon>Mycobacteriaceae</taxon>
        <taxon>Mycolicibacterium</taxon>
    </lineage>
</organism>
<keyword evidence="4" id="KW-1185">Reference proteome</keyword>
<dbReference type="AlphaFoldDB" id="A0A0M2JT79"/>
<feature type="compositionally biased region" description="Basic and acidic residues" evidence="1">
    <location>
        <begin position="82"/>
        <end position="94"/>
    </location>
</feature>
<evidence type="ECO:0000256" key="2">
    <source>
        <dbReference type="SAM" id="SignalP"/>
    </source>
</evidence>
<keyword evidence="2" id="KW-0732">Signal</keyword>
<evidence type="ECO:0000313" key="4">
    <source>
        <dbReference type="Proteomes" id="UP000034150"/>
    </source>
</evidence>
<evidence type="ECO:0000256" key="1">
    <source>
        <dbReference type="SAM" id="MobiDB-lite"/>
    </source>
</evidence>
<feature type="compositionally biased region" description="Gly residues" evidence="1">
    <location>
        <begin position="103"/>
        <end position="114"/>
    </location>
</feature>
<protein>
    <submittedName>
        <fullName evidence="3">Uncharacterized protein</fullName>
    </submittedName>
</protein>
<gene>
    <name evidence="3" type="ORF">WN67_19915</name>
</gene>
<feature type="signal peptide" evidence="2">
    <location>
        <begin position="1"/>
        <end position="20"/>
    </location>
</feature>
<reference evidence="3 4" key="1">
    <citation type="journal article" date="2015" name="Genome Announc.">
        <title>Draft Genome Sequence of Mycobacterium obuense Strain UC1, Isolated from Patient Sputum.</title>
        <authorList>
            <person name="Greninger A.L."/>
            <person name="Cunningham G."/>
            <person name="Hsu E.D."/>
            <person name="Yu J.M."/>
            <person name="Chiu C.Y."/>
            <person name="Miller S."/>
        </authorList>
    </citation>
    <scope>NUCLEOTIDE SEQUENCE [LARGE SCALE GENOMIC DNA]</scope>
    <source>
        <strain evidence="3 4">UC1</strain>
    </source>
</reference>
<comment type="caution">
    <text evidence="3">The sequence shown here is derived from an EMBL/GenBank/DDBJ whole genome shotgun (WGS) entry which is preliminary data.</text>
</comment>
<dbReference type="RefSeq" id="WP_046364768.1">
    <property type="nucleotide sequence ID" value="NZ_JYNU01000005.1"/>
</dbReference>
<dbReference type="PROSITE" id="PS51257">
    <property type="entry name" value="PROKAR_LIPOPROTEIN"/>
    <property type="match status" value="1"/>
</dbReference>